<dbReference type="PANTHER" id="PTHR18964:SF169">
    <property type="entry name" value="N-ACETYLMANNOSAMINE KINASE"/>
    <property type="match status" value="1"/>
</dbReference>
<dbReference type="STRING" id="928724.SacglDRAFT_02316"/>
<gene>
    <name evidence="2" type="ORF">SacglDRAFT_02316</name>
</gene>
<dbReference type="SUPFAM" id="SSF53067">
    <property type="entry name" value="Actin-like ATPase domain"/>
    <property type="match status" value="1"/>
</dbReference>
<evidence type="ECO:0000313" key="3">
    <source>
        <dbReference type="Proteomes" id="UP000005087"/>
    </source>
</evidence>
<proteinExistence type="inferred from homology"/>
<dbReference type="GO" id="GO:0016301">
    <property type="term" value="F:kinase activity"/>
    <property type="evidence" value="ECO:0007669"/>
    <property type="project" value="UniProtKB-KW"/>
</dbReference>
<comment type="similarity">
    <text evidence="1">Belongs to the ROK (NagC/XylR) family.</text>
</comment>
<accession>I1D2N7</accession>
<keyword evidence="3" id="KW-1185">Reference proteome</keyword>
<dbReference type="InterPro" id="IPR043129">
    <property type="entry name" value="ATPase_NBD"/>
</dbReference>
<dbReference type="PANTHER" id="PTHR18964">
    <property type="entry name" value="ROK (REPRESSOR, ORF, KINASE) FAMILY"/>
    <property type="match status" value="1"/>
</dbReference>
<dbReference type="HOGENOM" id="CLU_036604_0_4_11"/>
<dbReference type="Gene3D" id="3.30.420.40">
    <property type="match status" value="2"/>
</dbReference>
<dbReference type="InterPro" id="IPR000600">
    <property type="entry name" value="ROK"/>
</dbReference>
<reference evidence="3" key="2">
    <citation type="submission" date="2012-01" db="EMBL/GenBank/DDBJ databases">
        <title>Noncontiguous Finished sequence of chromosome of Saccharomonospora glauca K62.</title>
        <authorList>
            <consortium name="US DOE Joint Genome Institute"/>
            <person name="Lucas S."/>
            <person name="Han J."/>
            <person name="Lapidus A."/>
            <person name="Cheng J.-F."/>
            <person name="Goodwin L."/>
            <person name="Pitluck S."/>
            <person name="Peters L."/>
            <person name="Mikhailova N."/>
            <person name="Held B."/>
            <person name="Detter J.C."/>
            <person name="Han C."/>
            <person name="Tapia R."/>
            <person name="Land M."/>
            <person name="Hauser L."/>
            <person name="Kyrpides N."/>
            <person name="Ivanova N."/>
            <person name="Pagani I."/>
            <person name="Brambilla E.-M."/>
            <person name="Klenk H.-P."/>
            <person name="Woyke T."/>
        </authorList>
    </citation>
    <scope>NUCLEOTIDE SEQUENCE [LARGE SCALE GENOMIC DNA]</scope>
    <source>
        <strain evidence="3">K62</strain>
    </source>
</reference>
<evidence type="ECO:0000256" key="1">
    <source>
        <dbReference type="ARBA" id="ARBA00006479"/>
    </source>
</evidence>
<dbReference type="AlphaFoldDB" id="I1D2N7"/>
<dbReference type="Proteomes" id="UP000005087">
    <property type="component" value="Chromosome"/>
</dbReference>
<sequence>MRRVAAVDIGGTKIAVAEVNAEGDLGTRLTAPTPSDRGADAVLDTVTDLVLSLNGVEAVGVGSAGVIDPRTGVVVSATDTIKGWAGTPLRAELENRLRVPVAVAGDVHAHAVGEHRLGTARHATSLLLVTAGTGIGGAWSVNGEVVPGTHGAAGHLGHVPVPAAVGRPCTCGGHGHVEAVASGPAMTAEYRRRCRTTVHGLTDVVTRVRAGDPVAAAVLTDGGAALGSALGGVVNTLAPDLVVVGGGVANSGEPWWSALTTAVAEELLPALRDVPVVRSILGSDAALVGAAFMAWESFR</sequence>
<keyword evidence="2" id="KW-0808">Transferase</keyword>
<dbReference type="RefSeq" id="WP_005464653.1">
    <property type="nucleotide sequence ID" value="NZ_CM001484.1"/>
</dbReference>
<reference evidence="2 3" key="1">
    <citation type="submission" date="2011-09" db="EMBL/GenBank/DDBJ databases">
        <authorList>
            <consortium name="US DOE Joint Genome Institute (JGI-PGF)"/>
            <person name="Lucas S."/>
            <person name="Han J."/>
            <person name="Lapidus A."/>
            <person name="Cheng J.-F."/>
            <person name="Goodwin L."/>
            <person name="Pitluck S."/>
            <person name="Peters L."/>
            <person name="Land M.L."/>
            <person name="Hauser L."/>
            <person name="Brambilla E."/>
            <person name="Klenk H.-P."/>
            <person name="Woyke T.J."/>
        </authorList>
    </citation>
    <scope>NUCLEOTIDE SEQUENCE [LARGE SCALE GENOMIC DNA]</scope>
    <source>
        <strain evidence="2 3">K62</strain>
    </source>
</reference>
<dbReference type="OrthoDB" id="9810372at2"/>
<protein>
    <submittedName>
        <fullName evidence="2">Transcriptional regulator/sugar kinase</fullName>
    </submittedName>
</protein>
<name>I1D2N7_9PSEU</name>
<dbReference type="EMBL" id="CM001484">
    <property type="protein sequence ID" value="EIE99211.1"/>
    <property type="molecule type" value="Genomic_DNA"/>
</dbReference>
<keyword evidence="2" id="KW-0418">Kinase</keyword>
<dbReference type="Pfam" id="PF00480">
    <property type="entry name" value="ROK"/>
    <property type="match status" value="1"/>
</dbReference>
<evidence type="ECO:0000313" key="2">
    <source>
        <dbReference type="EMBL" id="EIE99211.1"/>
    </source>
</evidence>
<organism evidence="2 3">
    <name type="scientific">Saccharomonospora glauca K62</name>
    <dbReference type="NCBI Taxonomy" id="928724"/>
    <lineage>
        <taxon>Bacteria</taxon>
        <taxon>Bacillati</taxon>
        <taxon>Actinomycetota</taxon>
        <taxon>Actinomycetes</taxon>
        <taxon>Pseudonocardiales</taxon>
        <taxon>Pseudonocardiaceae</taxon>
        <taxon>Saccharomonospora</taxon>
    </lineage>
</organism>
<dbReference type="eggNOG" id="COG1940">
    <property type="taxonomic scope" value="Bacteria"/>
</dbReference>